<accession>A0ABS2S983</accession>
<sequence>MIDVHAPARARRRNRWAVGERWRYDRHAVRATRLRVFRAAPDGEEQASQLIRAGGRWAVEGVCD</sequence>
<gene>
    <name evidence="1" type="ORF">JOE68_003661</name>
</gene>
<keyword evidence="2" id="KW-1185">Reference proteome</keyword>
<dbReference type="Proteomes" id="UP001195724">
    <property type="component" value="Unassembled WGS sequence"/>
</dbReference>
<evidence type="ECO:0000313" key="2">
    <source>
        <dbReference type="Proteomes" id="UP001195724"/>
    </source>
</evidence>
<proteinExistence type="predicted"/>
<protein>
    <submittedName>
        <fullName evidence="1">Uncharacterized protein</fullName>
    </submittedName>
</protein>
<dbReference type="EMBL" id="JAFBCL010000001">
    <property type="protein sequence ID" value="MBM7812796.1"/>
    <property type="molecule type" value="Genomic_DNA"/>
</dbReference>
<comment type="caution">
    <text evidence="1">The sequence shown here is derived from an EMBL/GenBank/DDBJ whole genome shotgun (WGS) entry which is preliminary data.</text>
</comment>
<dbReference type="RefSeq" id="WP_204843516.1">
    <property type="nucleotide sequence ID" value="NZ_JAFBCL010000001.1"/>
</dbReference>
<evidence type="ECO:0000313" key="1">
    <source>
        <dbReference type="EMBL" id="MBM7812796.1"/>
    </source>
</evidence>
<organism evidence="1 2">
    <name type="scientific">Saccharothrix algeriensis</name>
    <dbReference type="NCBI Taxonomy" id="173560"/>
    <lineage>
        <taxon>Bacteria</taxon>
        <taxon>Bacillati</taxon>
        <taxon>Actinomycetota</taxon>
        <taxon>Actinomycetes</taxon>
        <taxon>Pseudonocardiales</taxon>
        <taxon>Pseudonocardiaceae</taxon>
        <taxon>Saccharothrix</taxon>
    </lineage>
</organism>
<name>A0ABS2S983_9PSEU</name>
<reference evidence="1 2" key="1">
    <citation type="submission" date="2021-01" db="EMBL/GenBank/DDBJ databases">
        <title>Sequencing the genomes of 1000 actinobacteria strains.</title>
        <authorList>
            <person name="Klenk H.-P."/>
        </authorList>
    </citation>
    <scope>NUCLEOTIDE SEQUENCE [LARGE SCALE GENOMIC DNA]</scope>
    <source>
        <strain evidence="1 2">DSM 44581</strain>
    </source>
</reference>